<evidence type="ECO:0000256" key="9">
    <source>
        <dbReference type="ARBA" id="ARBA00023136"/>
    </source>
</evidence>
<feature type="transmembrane region" description="Helical" evidence="10">
    <location>
        <begin position="246"/>
        <end position="272"/>
    </location>
</feature>
<dbReference type="GO" id="GO:0034040">
    <property type="term" value="F:ATPase-coupled lipid transmembrane transporter activity"/>
    <property type="evidence" value="ECO:0007669"/>
    <property type="project" value="TreeGrafter"/>
</dbReference>
<evidence type="ECO:0000313" key="14">
    <source>
        <dbReference type="Proteomes" id="UP000274511"/>
    </source>
</evidence>
<evidence type="ECO:0000256" key="8">
    <source>
        <dbReference type="ARBA" id="ARBA00022989"/>
    </source>
</evidence>
<dbReference type="Pfam" id="PF00664">
    <property type="entry name" value="ABC_membrane"/>
    <property type="match status" value="1"/>
</dbReference>
<dbReference type="PANTHER" id="PTHR24221">
    <property type="entry name" value="ATP-BINDING CASSETTE SUB-FAMILY B"/>
    <property type="match status" value="1"/>
</dbReference>
<evidence type="ECO:0000256" key="10">
    <source>
        <dbReference type="SAM" id="Phobius"/>
    </source>
</evidence>
<dbReference type="GO" id="GO:0016887">
    <property type="term" value="F:ATP hydrolysis activity"/>
    <property type="evidence" value="ECO:0007669"/>
    <property type="project" value="InterPro"/>
</dbReference>
<dbReference type="OrthoDB" id="9806127at2"/>
<evidence type="ECO:0000256" key="3">
    <source>
        <dbReference type="ARBA" id="ARBA00022475"/>
    </source>
</evidence>
<evidence type="ECO:0000256" key="6">
    <source>
        <dbReference type="ARBA" id="ARBA00022741"/>
    </source>
</evidence>
<keyword evidence="8 10" id="KW-1133">Transmembrane helix</keyword>
<name>A0A3N0UD72_9GAMM</name>
<evidence type="ECO:0000256" key="4">
    <source>
        <dbReference type="ARBA" id="ARBA00022519"/>
    </source>
</evidence>
<dbReference type="PANTHER" id="PTHR24221:SF261">
    <property type="entry name" value="GLUTATHIONE_L-CYSTEINE TRANSPORT SYSTEM ATP-BINDING_PERMEASE PROTEIN CYDD"/>
    <property type="match status" value="1"/>
</dbReference>
<dbReference type="SUPFAM" id="SSF90123">
    <property type="entry name" value="ABC transporter transmembrane region"/>
    <property type="match status" value="1"/>
</dbReference>
<dbReference type="Pfam" id="PF00005">
    <property type="entry name" value="ABC_tran"/>
    <property type="match status" value="1"/>
</dbReference>
<evidence type="ECO:0000259" key="12">
    <source>
        <dbReference type="PROSITE" id="PS50929"/>
    </source>
</evidence>
<evidence type="ECO:0000256" key="7">
    <source>
        <dbReference type="ARBA" id="ARBA00022840"/>
    </source>
</evidence>
<keyword evidence="7 13" id="KW-0067">ATP-binding</keyword>
<dbReference type="InterPro" id="IPR003593">
    <property type="entry name" value="AAA+_ATPase"/>
</dbReference>
<feature type="transmembrane region" description="Helical" evidence="10">
    <location>
        <begin position="60"/>
        <end position="79"/>
    </location>
</feature>
<dbReference type="SUPFAM" id="SSF52540">
    <property type="entry name" value="P-loop containing nucleoside triphosphate hydrolases"/>
    <property type="match status" value="1"/>
</dbReference>
<feature type="domain" description="ABC transporter" evidence="11">
    <location>
        <begin position="350"/>
        <end position="583"/>
    </location>
</feature>
<proteinExistence type="predicted"/>
<dbReference type="GO" id="GO:0140359">
    <property type="term" value="F:ABC-type transporter activity"/>
    <property type="evidence" value="ECO:0007669"/>
    <property type="project" value="InterPro"/>
</dbReference>
<keyword evidence="5 10" id="KW-0812">Transmembrane</keyword>
<feature type="transmembrane region" description="Helical" evidence="10">
    <location>
        <begin position="28"/>
        <end position="54"/>
    </location>
</feature>
<dbReference type="InterPro" id="IPR017871">
    <property type="entry name" value="ABC_transporter-like_CS"/>
</dbReference>
<feature type="transmembrane region" description="Helical" evidence="10">
    <location>
        <begin position="278"/>
        <end position="297"/>
    </location>
</feature>
<dbReference type="NCBIfam" id="NF008379">
    <property type="entry name" value="PRK11174.1"/>
    <property type="match status" value="1"/>
</dbReference>
<dbReference type="Proteomes" id="UP000274511">
    <property type="component" value="Unassembled WGS sequence"/>
</dbReference>
<dbReference type="GO" id="GO:0005886">
    <property type="term" value="C:plasma membrane"/>
    <property type="evidence" value="ECO:0007669"/>
    <property type="project" value="UniProtKB-SubCell"/>
</dbReference>
<dbReference type="InterPro" id="IPR014216">
    <property type="entry name" value="ABC_transptr_CydD"/>
</dbReference>
<reference evidence="13 14" key="1">
    <citation type="submission" date="2018-10" db="EMBL/GenBank/DDBJ databases">
        <title>New species genome.</title>
        <authorList>
            <person name="Li Y."/>
        </authorList>
    </citation>
    <scope>NUCLEOTIDE SEQUENCE [LARGE SCALE GENOMIC DNA]</scope>
    <source>
        <strain evidence="13 14">L6_4B</strain>
    </source>
</reference>
<dbReference type="GO" id="GO:0005524">
    <property type="term" value="F:ATP binding"/>
    <property type="evidence" value="ECO:0007669"/>
    <property type="project" value="UniProtKB-KW"/>
</dbReference>
<keyword evidence="4" id="KW-0997">Cell inner membrane</keyword>
<dbReference type="InterPro" id="IPR011527">
    <property type="entry name" value="ABC1_TM_dom"/>
</dbReference>
<dbReference type="NCBIfam" id="TIGR02857">
    <property type="entry name" value="CydD"/>
    <property type="match status" value="1"/>
</dbReference>
<protein>
    <submittedName>
        <fullName evidence="13">Cysteine/glutathione ABC transporter permease/ATP-binding protein CydD</fullName>
    </submittedName>
</protein>
<dbReference type="PROSITE" id="PS50929">
    <property type="entry name" value="ABC_TM1F"/>
    <property type="match status" value="1"/>
</dbReference>
<dbReference type="Gene3D" id="3.40.50.300">
    <property type="entry name" value="P-loop containing nucleotide triphosphate hydrolases"/>
    <property type="match status" value="1"/>
</dbReference>
<dbReference type="InterPro" id="IPR003439">
    <property type="entry name" value="ABC_transporter-like_ATP-bd"/>
</dbReference>
<dbReference type="InterPro" id="IPR039421">
    <property type="entry name" value="Type_1_exporter"/>
</dbReference>
<dbReference type="InterPro" id="IPR036640">
    <property type="entry name" value="ABC1_TM_sf"/>
</dbReference>
<dbReference type="SMART" id="SM00382">
    <property type="entry name" value="AAA"/>
    <property type="match status" value="1"/>
</dbReference>
<gene>
    <name evidence="13" type="primary">cydD</name>
    <name evidence="13" type="ORF">EC392_08690</name>
</gene>
<evidence type="ECO:0000256" key="2">
    <source>
        <dbReference type="ARBA" id="ARBA00022448"/>
    </source>
</evidence>
<dbReference type="InterPro" id="IPR027417">
    <property type="entry name" value="P-loop_NTPase"/>
</dbReference>
<evidence type="ECO:0000256" key="5">
    <source>
        <dbReference type="ARBA" id="ARBA00022692"/>
    </source>
</evidence>
<keyword evidence="9 10" id="KW-0472">Membrane</keyword>
<keyword evidence="3" id="KW-1003">Cell membrane</keyword>
<evidence type="ECO:0000259" key="11">
    <source>
        <dbReference type="PROSITE" id="PS50893"/>
    </source>
</evidence>
<evidence type="ECO:0000256" key="1">
    <source>
        <dbReference type="ARBA" id="ARBA00004429"/>
    </source>
</evidence>
<comment type="subcellular location">
    <subcellularLocation>
        <location evidence="1">Cell inner membrane</location>
        <topology evidence="1">Multi-pass membrane protein</topology>
    </subcellularLocation>
</comment>
<sequence length="588" mass="65161">MNSIRQQELTRWLKQQSRLAQRWLRLSLLLGLVSGLLIIAQAWLLAALLQALIIDHTPRGQLIAPFSLLAATFCLRALVSWIRERVGFRCGEVIRRQIRSMVLDRLQQLGPAWIQGKPAGSWASLILEQVDDMQDYYARYLPQMYLAALMPLLILICVFPINWAAGLILFLTAPLIPVFMAMVGMGAAEANRRNFLALERLSGHFLDRLRGLDTLRLFFRGQAETHHIRQASEDFRHRTMEVLRMAFLSSGVLEFFASISIAIVAVYFGFSYLGELNFGHYGTGVTLFAGFLVLILAPEFFQPLRDLGTFYHAKAQAVGAADTLFAFLSQEGEKVGHGQTDFDSLEPLKLVAKELKILSPAGTVLAGPLSFTIEAGQRVALVGASGAGKTSLLNVLLGFLPYQGSLTVNNVELSTIAPAAWRKQLSWVGQNPHLPEQTLRQNILLGDPEADEQRLQEAVERAYIHEFLPSLPLGLETVLGDGAARLSVGQAQRVAVARALIHPSHLLLLDEPTASLDAHSEQRVMKALSMASARQTTLLITHQLDEARSYDEVWVMAAGRLVQQGRFSELSVTPGPFTELMTQRRGEL</sequence>
<dbReference type="AlphaFoldDB" id="A0A3N0UD72"/>
<dbReference type="FunFam" id="1.20.1560.10:FF:000039">
    <property type="entry name" value="Cysteine/glutathione ABC transporter permease/ATP-binding protein CydD"/>
    <property type="match status" value="1"/>
</dbReference>
<dbReference type="RefSeq" id="WP_112133080.1">
    <property type="nucleotide sequence ID" value="NZ_LUSU01000007.1"/>
</dbReference>
<comment type="caution">
    <text evidence="13">The sequence shown here is derived from an EMBL/GenBank/DDBJ whole genome shotgun (WGS) entry which is preliminary data.</text>
</comment>
<dbReference type="PROSITE" id="PS00211">
    <property type="entry name" value="ABC_TRANSPORTER_1"/>
    <property type="match status" value="1"/>
</dbReference>
<dbReference type="GO" id="GO:0042883">
    <property type="term" value="P:cysteine transport"/>
    <property type="evidence" value="ECO:0007669"/>
    <property type="project" value="InterPro"/>
</dbReference>
<feature type="domain" description="ABC transmembrane type-1" evidence="12">
    <location>
        <begin position="26"/>
        <end position="316"/>
    </location>
</feature>
<dbReference type="Gene3D" id="1.20.1560.10">
    <property type="entry name" value="ABC transporter type 1, transmembrane domain"/>
    <property type="match status" value="1"/>
</dbReference>
<dbReference type="CDD" id="cd18584">
    <property type="entry name" value="ABC_6TM_AarD_CydD"/>
    <property type="match status" value="1"/>
</dbReference>
<keyword evidence="6" id="KW-0547">Nucleotide-binding</keyword>
<dbReference type="PROSITE" id="PS50893">
    <property type="entry name" value="ABC_TRANSPORTER_2"/>
    <property type="match status" value="1"/>
</dbReference>
<accession>A0A3N0UD72</accession>
<organism evidence="13 14">
    <name type="scientific">Lonsdalea populi</name>
    <dbReference type="NCBI Taxonomy" id="1172565"/>
    <lineage>
        <taxon>Bacteria</taxon>
        <taxon>Pseudomonadati</taxon>
        <taxon>Pseudomonadota</taxon>
        <taxon>Gammaproteobacteria</taxon>
        <taxon>Enterobacterales</taxon>
        <taxon>Pectobacteriaceae</taxon>
        <taxon>Lonsdalea</taxon>
    </lineage>
</organism>
<keyword evidence="2" id="KW-0813">Transport</keyword>
<feature type="transmembrane region" description="Helical" evidence="10">
    <location>
        <begin position="144"/>
        <end position="161"/>
    </location>
</feature>
<evidence type="ECO:0000313" key="13">
    <source>
        <dbReference type="EMBL" id="ROH80616.1"/>
    </source>
</evidence>
<feature type="transmembrane region" description="Helical" evidence="10">
    <location>
        <begin position="167"/>
        <end position="188"/>
    </location>
</feature>
<dbReference type="EMBL" id="RJUJ01000007">
    <property type="protein sequence ID" value="ROH80616.1"/>
    <property type="molecule type" value="Genomic_DNA"/>
</dbReference>